<organism evidence="2">
    <name type="scientific">marine sediment metagenome</name>
    <dbReference type="NCBI Taxonomy" id="412755"/>
    <lineage>
        <taxon>unclassified sequences</taxon>
        <taxon>metagenomes</taxon>
        <taxon>ecological metagenomes</taxon>
    </lineage>
</organism>
<dbReference type="PANTHER" id="PTHR31303">
    <property type="entry name" value="CTP-DEPENDENT DIACYLGLYCEROL KINASE 1"/>
    <property type="match status" value="1"/>
</dbReference>
<dbReference type="InterPro" id="IPR037997">
    <property type="entry name" value="Dgk1-like"/>
</dbReference>
<gene>
    <name evidence="2" type="ORF">LCGC14_1304030</name>
</gene>
<feature type="transmembrane region" description="Helical" evidence="1">
    <location>
        <begin position="198"/>
        <end position="222"/>
    </location>
</feature>
<feature type="transmembrane region" description="Helical" evidence="1">
    <location>
        <begin position="42"/>
        <end position="68"/>
    </location>
</feature>
<keyword evidence="1" id="KW-0812">Transmembrane</keyword>
<sequence>LFPVTRIISDSVIELINDIKPAYELIWGDILRYPFTFGDFRAVIYLTMMALIGALMFGLISDLIRILWGPEYSLFNFLTRSMLRNKEKNAVGPQIYIITGFIFSYMLYMAGILHILAVFSGILIACLSDAAAALVGRRYGKHKVVVFSKDIKSIEGFLAGMITAYLIGLILIGPIYAIIGTLIFFITDYFPRYTADNILNPIFIPIGIQIFIFVLGLPVGWFGL</sequence>
<dbReference type="PANTHER" id="PTHR31303:SF1">
    <property type="entry name" value="CTP-DEPENDENT DIACYLGLYCEROL KINASE 1"/>
    <property type="match status" value="1"/>
</dbReference>
<name>A0A0F9L974_9ZZZZ</name>
<evidence type="ECO:0000256" key="1">
    <source>
        <dbReference type="SAM" id="Phobius"/>
    </source>
</evidence>
<feature type="non-terminal residue" evidence="2">
    <location>
        <position position="1"/>
    </location>
</feature>
<accession>A0A0F9L974</accession>
<feature type="transmembrane region" description="Helical" evidence="1">
    <location>
        <begin position="114"/>
        <end position="136"/>
    </location>
</feature>
<protein>
    <recommendedName>
        <fullName evidence="3">Phosphatidate cytidylyltransferase</fullName>
    </recommendedName>
</protein>
<evidence type="ECO:0000313" key="2">
    <source>
        <dbReference type="EMBL" id="KKM83956.1"/>
    </source>
</evidence>
<comment type="caution">
    <text evidence="2">The sequence shown here is derived from an EMBL/GenBank/DDBJ whole genome shotgun (WGS) entry which is preliminary data.</text>
</comment>
<dbReference type="GO" id="GO:0004143">
    <property type="term" value="F:ATP-dependent diacylglycerol kinase activity"/>
    <property type="evidence" value="ECO:0007669"/>
    <property type="project" value="InterPro"/>
</dbReference>
<dbReference type="AlphaFoldDB" id="A0A0F9L974"/>
<keyword evidence="1" id="KW-0472">Membrane</keyword>
<feature type="transmembrane region" description="Helical" evidence="1">
    <location>
        <begin position="89"/>
        <end position="108"/>
    </location>
</feature>
<reference evidence="2" key="1">
    <citation type="journal article" date="2015" name="Nature">
        <title>Complex archaea that bridge the gap between prokaryotes and eukaryotes.</title>
        <authorList>
            <person name="Spang A."/>
            <person name="Saw J.H."/>
            <person name="Jorgensen S.L."/>
            <person name="Zaremba-Niedzwiedzka K."/>
            <person name="Martijn J."/>
            <person name="Lind A.E."/>
            <person name="van Eijk R."/>
            <person name="Schleper C."/>
            <person name="Guy L."/>
            <person name="Ettema T.J."/>
        </authorList>
    </citation>
    <scope>NUCLEOTIDE SEQUENCE</scope>
</reference>
<keyword evidence="1" id="KW-1133">Transmembrane helix</keyword>
<dbReference type="EMBL" id="LAZR01007637">
    <property type="protein sequence ID" value="KKM83956.1"/>
    <property type="molecule type" value="Genomic_DNA"/>
</dbReference>
<evidence type="ECO:0008006" key="3">
    <source>
        <dbReference type="Google" id="ProtNLM"/>
    </source>
</evidence>
<feature type="transmembrane region" description="Helical" evidence="1">
    <location>
        <begin position="157"/>
        <end position="186"/>
    </location>
</feature>
<proteinExistence type="predicted"/>